<dbReference type="Pfam" id="PF09844">
    <property type="entry name" value="DUF2071"/>
    <property type="match status" value="1"/>
</dbReference>
<organism evidence="1 2">
    <name type="scientific">Panacibacter microcysteis</name>
    <dbReference type="NCBI Taxonomy" id="2793269"/>
    <lineage>
        <taxon>Bacteria</taxon>
        <taxon>Pseudomonadati</taxon>
        <taxon>Bacteroidota</taxon>
        <taxon>Chitinophagia</taxon>
        <taxon>Chitinophagales</taxon>
        <taxon>Chitinophagaceae</taxon>
        <taxon>Panacibacter</taxon>
    </lineage>
</organism>
<dbReference type="EMBL" id="JADWYR010000001">
    <property type="protein sequence ID" value="MBG9376821.1"/>
    <property type="molecule type" value="Genomic_DNA"/>
</dbReference>
<dbReference type="AlphaFoldDB" id="A0A931E7H1"/>
<dbReference type="PANTHER" id="PTHR39186">
    <property type="entry name" value="DUF2071 FAMILY PROTEIN"/>
    <property type="match status" value="1"/>
</dbReference>
<gene>
    <name evidence="1" type="ORF">I5907_11275</name>
</gene>
<comment type="caution">
    <text evidence="1">The sequence shown here is derived from an EMBL/GenBank/DDBJ whole genome shotgun (WGS) entry which is preliminary data.</text>
</comment>
<reference evidence="1" key="1">
    <citation type="submission" date="2020-11" db="EMBL/GenBank/DDBJ databases">
        <title>Bacterial whole genome sequence for Panacibacter sp. DH6.</title>
        <authorList>
            <person name="Le V."/>
            <person name="Ko S."/>
            <person name="Ahn C.-Y."/>
            <person name="Oh H.-M."/>
        </authorList>
    </citation>
    <scope>NUCLEOTIDE SEQUENCE</scope>
    <source>
        <strain evidence="1">DH6</strain>
    </source>
</reference>
<dbReference type="Proteomes" id="UP000628448">
    <property type="component" value="Unassembled WGS sequence"/>
</dbReference>
<proteinExistence type="predicted"/>
<keyword evidence="2" id="KW-1185">Reference proteome</keyword>
<dbReference type="PANTHER" id="PTHR39186:SF1">
    <property type="entry name" value="DUF2071 DOMAIN-CONTAINING PROTEIN"/>
    <property type="match status" value="1"/>
</dbReference>
<dbReference type="InterPro" id="IPR018644">
    <property type="entry name" value="DUF2071"/>
</dbReference>
<evidence type="ECO:0000313" key="2">
    <source>
        <dbReference type="Proteomes" id="UP000628448"/>
    </source>
</evidence>
<dbReference type="RefSeq" id="WP_196990814.1">
    <property type="nucleotide sequence ID" value="NZ_JADWYR010000001.1"/>
</dbReference>
<sequence length="245" mass="28340">MQKRKFLSASWEYLAMFNYEIDAAILQQYIPPYTEPDLFDGRAMISIVGFLFNNTRVLGVKWPGFVNFEEVNLRYYIRHFNGSEWERGVGFVSEIVPSAVIAKLANGLFNEHYSTALMSHSIQSDKNELNVSYKWKRHNEEWNSMELVAENTLTAIVPGSEEEFILEHYVGYNGLNKKTTVAYRVEHPAWQVFKVRDHKLQCNVERLYGKSFVPFVQHVQPRSVFLARGSAVNVRMPSKITAATF</sequence>
<name>A0A931E7H1_9BACT</name>
<protein>
    <submittedName>
        <fullName evidence="1">DUF2071 domain-containing protein</fullName>
    </submittedName>
</protein>
<accession>A0A931E7H1</accession>
<evidence type="ECO:0000313" key="1">
    <source>
        <dbReference type="EMBL" id="MBG9376821.1"/>
    </source>
</evidence>